<evidence type="ECO:0000313" key="3">
    <source>
        <dbReference type="EMBL" id="KAK8038664.1"/>
    </source>
</evidence>
<feature type="transmembrane region" description="Helical" evidence="2">
    <location>
        <begin position="561"/>
        <end position="584"/>
    </location>
</feature>
<dbReference type="PANTHER" id="PTHR37544:SF3">
    <property type="entry name" value="SPRAY"/>
    <property type="match status" value="1"/>
</dbReference>
<dbReference type="EMBL" id="JAQQWK010000006">
    <property type="protein sequence ID" value="KAK8038664.1"/>
    <property type="molecule type" value="Genomic_DNA"/>
</dbReference>
<dbReference type="PANTHER" id="PTHR37544">
    <property type="entry name" value="SPRAY-RELATED"/>
    <property type="match status" value="1"/>
</dbReference>
<accession>A0ABR1SWG5</accession>
<keyword evidence="2" id="KW-0472">Membrane</keyword>
<feature type="transmembrane region" description="Helical" evidence="2">
    <location>
        <begin position="184"/>
        <end position="209"/>
    </location>
</feature>
<feature type="transmembrane region" description="Helical" evidence="2">
    <location>
        <begin position="721"/>
        <end position="745"/>
    </location>
</feature>
<protein>
    <submittedName>
        <fullName evidence="3">Uncharacterized protein</fullName>
    </submittedName>
</protein>
<feature type="compositionally biased region" description="Polar residues" evidence="1">
    <location>
        <begin position="53"/>
        <end position="65"/>
    </location>
</feature>
<feature type="transmembrane region" description="Helical" evidence="2">
    <location>
        <begin position="80"/>
        <end position="102"/>
    </location>
</feature>
<feature type="transmembrane region" description="Helical" evidence="2">
    <location>
        <begin position="117"/>
        <end position="135"/>
    </location>
</feature>
<feature type="region of interest" description="Disordered" evidence="1">
    <location>
        <begin position="1"/>
        <end position="65"/>
    </location>
</feature>
<keyword evidence="4" id="KW-1185">Reference proteome</keyword>
<feature type="transmembrane region" description="Helical" evidence="2">
    <location>
        <begin position="681"/>
        <end position="701"/>
    </location>
</feature>
<organism evidence="3 4">
    <name type="scientific">Apiospora rasikravindrae</name>
    <dbReference type="NCBI Taxonomy" id="990691"/>
    <lineage>
        <taxon>Eukaryota</taxon>
        <taxon>Fungi</taxon>
        <taxon>Dikarya</taxon>
        <taxon>Ascomycota</taxon>
        <taxon>Pezizomycotina</taxon>
        <taxon>Sordariomycetes</taxon>
        <taxon>Xylariomycetidae</taxon>
        <taxon>Amphisphaeriales</taxon>
        <taxon>Apiosporaceae</taxon>
        <taxon>Apiospora</taxon>
    </lineage>
</organism>
<evidence type="ECO:0000313" key="4">
    <source>
        <dbReference type="Proteomes" id="UP001444661"/>
    </source>
</evidence>
<reference evidence="3 4" key="1">
    <citation type="submission" date="2023-01" db="EMBL/GenBank/DDBJ databases">
        <title>Analysis of 21 Apiospora genomes using comparative genomics revels a genus with tremendous synthesis potential of carbohydrate active enzymes and secondary metabolites.</title>
        <authorList>
            <person name="Sorensen T."/>
        </authorList>
    </citation>
    <scope>NUCLEOTIDE SEQUENCE [LARGE SCALE GENOMIC DNA]</scope>
    <source>
        <strain evidence="3 4">CBS 33761</strain>
    </source>
</reference>
<keyword evidence="2" id="KW-1133">Transmembrane helix</keyword>
<gene>
    <name evidence="3" type="ORF">PG993_007075</name>
</gene>
<feature type="transmembrane region" description="Helical" evidence="2">
    <location>
        <begin position="1069"/>
        <end position="1090"/>
    </location>
</feature>
<keyword evidence="2" id="KW-0812">Transmembrane</keyword>
<proteinExistence type="predicted"/>
<dbReference type="InterPro" id="IPR021840">
    <property type="entry name" value="DUF3433"/>
</dbReference>
<evidence type="ECO:0000256" key="1">
    <source>
        <dbReference type="SAM" id="MobiDB-lite"/>
    </source>
</evidence>
<name>A0ABR1SWG5_9PEZI</name>
<evidence type="ECO:0000256" key="2">
    <source>
        <dbReference type="SAM" id="Phobius"/>
    </source>
</evidence>
<sequence>MATQAVSEAPEPSSLASSVSHLPSTSSRPGHSSHDSDVSDNNDSQPAPPGLPSRNTTSNPIKTNSTNNVMRWRPFYLRRTVLLGFLAVFLGILIAIEILFFVSKKNNGIATCDPHKHYLWTYGPTAFLTILAATWSRVEYQSKLMVPWIRLSQPGNAVSQTLLRDYISQFSPFALFTSLHHRDFLVSITVAVGFTMKLVIVISTGLIILTPIGIEATYPMVIQNSFVDSASRFNRTTPAVANAEPISSYLMMGHTAGGIPLPDGIFGGYAFQSVQTNMPAGVDTRVTVDGLTNSLDCEPAEVKLKEARLVHGDSSDIAVLLNMSINSPGCNVSSFMMHSIPLNQTRSEHFFARLLSPVQCDGIPGETGRRAFVIVGLLTYYSDYSPTERNVDTKEPKHQLGVELTNSTQLMCVPEYAINRVEVVQNRTNTKSVMLVQGSAKRTLESVNAWQILDAQSSSEGRLYGTKAPPFIFALNGTSDSPAGVDAEINEEAVWLVMNHKLDSVSAIKYLYNPKVLQQVTSEIYQQLSAITCKYSLMQPTSMNTTGSAIMSQERLVVQIWAAQWVSGLAIICITLIAISLFLVPSQGILPSSPSTIMGMASIIINSERLITTLRYAGLADDEYLCHYLEPSAFQSEHIHNNGANQSEYLIHVNKGVRSEKLGRLGHANSRLSHPVLLHPGGRSALCIGLVAVIITLEVLLQQSSNNSGIGGAGNEIYLHYTWTAIPALILGLLAMAFSATDFVTRSLVPYMLSKENIRRKRLSHLALLDAPEVSSGRTSGYLASWIFTSNLTYPRFTYGDLAFPELLVGAPTSPQDLFNTSTASIAAVIPAALGPPATDIYYHNPLGLWIEGEGCNRDPQSEQFRYNRVLSTSTEATYFGLGGIETADTVNGCSRMLYAWGHIDYNADPILQHVAALGCNVSYEIVDVATTFVGMTLDLDPQNPPQPRENTARNSTIHSFSLPVYVNLAQVNYAPQLLDNFFSLLVSSPWAISMSDLGDKSAVHRVADAIKFHHGVIMAQSLAESLLPANKTNTTLGASTQSGQTDADLVYNATMSGRSKRRVVQDATATRILEALAGASLVLFLVGWIKLPRTDVLPRDTVTSIASVVALIAGGNLLSHLPPDAQQLGSEAEIIAALRGGPGLRLWMGWGLVPDVQGKMYGNENEAGESRFGIFVVNDEEEEGVGEGEDTDD</sequence>
<dbReference type="Pfam" id="PF11915">
    <property type="entry name" value="DUF3433"/>
    <property type="match status" value="1"/>
</dbReference>
<comment type="caution">
    <text evidence="3">The sequence shown here is derived from an EMBL/GenBank/DDBJ whole genome shotgun (WGS) entry which is preliminary data.</text>
</comment>
<feature type="compositionally biased region" description="Low complexity" evidence="1">
    <location>
        <begin position="1"/>
        <end position="27"/>
    </location>
</feature>
<dbReference type="Proteomes" id="UP001444661">
    <property type="component" value="Unassembled WGS sequence"/>
</dbReference>